<dbReference type="Proteomes" id="UP000298050">
    <property type="component" value="Unassembled WGS sequence"/>
</dbReference>
<keyword evidence="6" id="KW-0449">Lipoprotein</keyword>
<dbReference type="OrthoDB" id="8550022at2"/>
<evidence type="ECO:0000256" key="3">
    <source>
        <dbReference type="ARBA" id="ARBA00023136"/>
    </source>
</evidence>
<name>A0A4Z0M4I6_9GAMM</name>
<accession>A0A4Z0M4I6</accession>
<keyword evidence="2" id="KW-0732">Signal</keyword>
<evidence type="ECO:0000256" key="4">
    <source>
        <dbReference type="ARBA" id="ARBA00023139"/>
    </source>
</evidence>
<comment type="subcellular location">
    <subcellularLocation>
        <location evidence="1">Cell outer membrane</location>
        <topology evidence="1">Lipid-anchor</topology>
    </subcellularLocation>
</comment>
<evidence type="ECO:0000313" key="8">
    <source>
        <dbReference type="EMBL" id="TGD74350.1"/>
    </source>
</evidence>
<dbReference type="InterPro" id="IPR032831">
    <property type="entry name" value="LptM_cons"/>
</dbReference>
<dbReference type="PROSITE" id="PS51257">
    <property type="entry name" value="PROKAR_LIPOPROTEIN"/>
    <property type="match status" value="1"/>
</dbReference>
<evidence type="ECO:0000256" key="7">
    <source>
        <dbReference type="SAM" id="MobiDB-lite"/>
    </source>
</evidence>
<dbReference type="NCBIfam" id="NF047847">
    <property type="entry name" value="SS_mature_LptM"/>
    <property type="match status" value="1"/>
</dbReference>
<gene>
    <name evidence="8" type="ORF">E4634_07030</name>
</gene>
<comment type="caution">
    <text evidence="8">The sequence shown here is derived from an EMBL/GenBank/DDBJ whole genome shotgun (WGS) entry which is preliminary data.</text>
</comment>
<sequence>MRLLASLLLLALLGGCGQMGPLYMPGEPATADDGSGGRAPDDATND</sequence>
<evidence type="ECO:0000256" key="2">
    <source>
        <dbReference type="ARBA" id="ARBA00022729"/>
    </source>
</evidence>
<reference evidence="8 9" key="1">
    <citation type="submission" date="2019-04" db="EMBL/GenBank/DDBJ databases">
        <title>Taxonomy of novel Haliea sp. from mangrove soil of West Coast of India.</title>
        <authorList>
            <person name="Verma A."/>
            <person name="Kumar P."/>
            <person name="Krishnamurthi S."/>
        </authorList>
    </citation>
    <scope>NUCLEOTIDE SEQUENCE [LARGE SCALE GENOMIC DNA]</scope>
    <source>
        <strain evidence="8 9">SAOS-164</strain>
    </source>
</reference>
<proteinExistence type="predicted"/>
<evidence type="ECO:0000256" key="5">
    <source>
        <dbReference type="ARBA" id="ARBA00023237"/>
    </source>
</evidence>
<organism evidence="8 9">
    <name type="scientific">Mangrovimicrobium sediminis</name>
    <dbReference type="NCBI Taxonomy" id="2562682"/>
    <lineage>
        <taxon>Bacteria</taxon>
        <taxon>Pseudomonadati</taxon>
        <taxon>Pseudomonadota</taxon>
        <taxon>Gammaproteobacteria</taxon>
        <taxon>Cellvibrionales</taxon>
        <taxon>Halieaceae</taxon>
        <taxon>Mangrovimicrobium</taxon>
    </lineage>
</organism>
<keyword evidence="9" id="KW-1185">Reference proteome</keyword>
<evidence type="ECO:0000256" key="6">
    <source>
        <dbReference type="ARBA" id="ARBA00023288"/>
    </source>
</evidence>
<keyword evidence="5" id="KW-0998">Cell outer membrane</keyword>
<evidence type="ECO:0000313" key="9">
    <source>
        <dbReference type="Proteomes" id="UP000298050"/>
    </source>
</evidence>
<dbReference type="EMBL" id="SRLE01000006">
    <property type="protein sequence ID" value="TGD74350.1"/>
    <property type="molecule type" value="Genomic_DNA"/>
</dbReference>
<keyword evidence="4" id="KW-0564">Palmitate</keyword>
<keyword evidence="3" id="KW-0472">Membrane</keyword>
<dbReference type="AlphaFoldDB" id="A0A4Z0M4I6"/>
<evidence type="ECO:0000256" key="1">
    <source>
        <dbReference type="ARBA" id="ARBA00004459"/>
    </source>
</evidence>
<feature type="region of interest" description="Disordered" evidence="7">
    <location>
        <begin position="22"/>
        <end position="46"/>
    </location>
</feature>
<protein>
    <submittedName>
        <fullName evidence="8">Lipopeptide</fullName>
    </submittedName>
</protein>